<dbReference type="RefSeq" id="XP_056751289.1">
    <property type="nucleotide sequence ID" value="XM_056899213.1"/>
</dbReference>
<reference evidence="1" key="2">
    <citation type="submission" date="2023-01" db="EMBL/GenBank/DDBJ databases">
        <authorList>
            <person name="Petersen C."/>
        </authorList>
    </citation>
    <scope>NUCLEOTIDE SEQUENCE</scope>
    <source>
        <strain evidence="1">IBT 12815</strain>
    </source>
</reference>
<proteinExistence type="predicted"/>
<sequence>MHFGRAMVADGEFEAAAGRLLLADRKRSTVRGSSIAVSKADLQILIQLFLLQRAEDRRWRAGLSYHELYQRSGDIMFSRLIADPDEVSRASGLASAFLAYQFPGSDDYVTWEQFRAYCSECPSFIFSFFQLWATVFILPTAPQAPRTEGKSTLLISTTNILSFLNVAYFLSGKPPNYRFHQTESIFQLDLQASTLVANLATTPELSVEELHKIIAAQDWFHVILIQGEDLKIEGKSFSRLIVAFTSPPGKEMWRPERKGSVQYVWRTSVVQLEPDLAVADSGGMSASVVDKVLELQSHGGAGKEVTSMKVDLAGKIVNVKGLGTGLAENAENKNAVGSSEAGLKIS</sequence>
<dbReference type="EMBL" id="JAQJAE010000004">
    <property type="protein sequence ID" value="KAJ5598074.1"/>
    <property type="molecule type" value="Genomic_DNA"/>
</dbReference>
<keyword evidence="2" id="KW-1185">Reference proteome</keyword>
<name>A0AAD6DZY9_9EURO</name>
<comment type="caution">
    <text evidence="1">The sequence shown here is derived from an EMBL/GenBank/DDBJ whole genome shotgun (WGS) entry which is preliminary data.</text>
</comment>
<evidence type="ECO:0000313" key="1">
    <source>
        <dbReference type="EMBL" id="KAJ5598074.1"/>
    </source>
</evidence>
<dbReference type="Proteomes" id="UP001213799">
    <property type="component" value="Unassembled WGS sequence"/>
</dbReference>
<reference evidence="1" key="1">
    <citation type="journal article" date="2023" name="IMA Fungus">
        <title>Comparative genomic study of the Penicillium genus elucidates a diverse pangenome and 15 lateral gene transfer events.</title>
        <authorList>
            <person name="Petersen C."/>
            <person name="Sorensen T."/>
            <person name="Nielsen M.R."/>
            <person name="Sondergaard T.E."/>
            <person name="Sorensen J.L."/>
            <person name="Fitzpatrick D.A."/>
            <person name="Frisvad J.C."/>
            <person name="Nielsen K.L."/>
        </authorList>
    </citation>
    <scope>NUCLEOTIDE SEQUENCE</scope>
    <source>
        <strain evidence="1">IBT 12815</strain>
    </source>
</reference>
<dbReference type="AlphaFoldDB" id="A0AAD6DZY9"/>
<evidence type="ECO:0000313" key="2">
    <source>
        <dbReference type="Proteomes" id="UP001213799"/>
    </source>
</evidence>
<dbReference type="GeneID" id="81589455"/>
<organism evidence="1 2">
    <name type="scientific">Penicillium hordei</name>
    <dbReference type="NCBI Taxonomy" id="40994"/>
    <lineage>
        <taxon>Eukaryota</taxon>
        <taxon>Fungi</taxon>
        <taxon>Dikarya</taxon>
        <taxon>Ascomycota</taxon>
        <taxon>Pezizomycotina</taxon>
        <taxon>Eurotiomycetes</taxon>
        <taxon>Eurotiomycetidae</taxon>
        <taxon>Eurotiales</taxon>
        <taxon>Aspergillaceae</taxon>
        <taxon>Penicillium</taxon>
    </lineage>
</organism>
<gene>
    <name evidence="1" type="ORF">N7537_008158</name>
</gene>
<protein>
    <submittedName>
        <fullName evidence="1">Uncharacterized protein</fullName>
    </submittedName>
</protein>
<accession>A0AAD6DZY9</accession>